<dbReference type="InterPro" id="IPR001584">
    <property type="entry name" value="Integrase_cat-core"/>
</dbReference>
<feature type="region of interest" description="Disordered" evidence="2">
    <location>
        <begin position="1"/>
        <end position="26"/>
    </location>
</feature>
<dbReference type="InterPro" id="IPR036397">
    <property type="entry name" value="RNaseH_sf"/>
</dbReference>
<name>A0A3Q8WV98_9ACTO</name>
<dbReference type="KEGG" id="fsl:EJO69_10030"/>
<dbReference type="Gene3D" id="3.30.420.10">
    <property type="entry name" value="Ribonuclease H-like superfamily/Ribonuclease H"/>
    <property type="match status" value="1"/>
</dbReference>
<dbReference type="OrthoDB" id="9803231at2"/>
<dbReference type="InterPro" id="IPR025246">
    <property type="entry name" value="IS30-like_HTH"/>
</dbReference>
<dbReference type="PANTHER" id="PTHR10948:SF23">
    <property type="entry name" value="TRANSPOSASE INSI FOR INSERTION SEQUENCE ELEMENT IS30A-RELATED"/>
    <property type="match status" value="1"/>
</dbReference>
<dbReference type="SUPFAM" id="SSF53098">
    <property type="entry name" value="Ribonuclease H-like"/>
    <property type="match status" value="1"/>
</dbReference>
<dbReference type="InterPro" id="IPR051917">
    <property type="entry name" value="Transposase-Integrase"/>
</dbReference>
<dbReference type="GO" id="GO:0015074">
    <property type="term" value="P:DNA integration"/>
    <property type="evidence" value="ECO:0007669"/>
    <property type="project" value="InterPro"/>
</dbReference>
<dbReference type="EMBL" id="CP034438">
    <property type="protein sequence ID" value="AZN31154.1"/>
    <property type="molecule type" value="Genomic_DNA"/>
</dbReference>
<protein>
    <submittedName>
        <fullName evidence="4">IS30 family transposase</fullName>
    </submittedName>
</protein>
<evidence type="ECO:0000313" key="4">
    <source>
        <dbReference type="EMBL" id="AZN31154.1"/>
    </source>
</evidence>
<dbReference type="GO" id="GO:0004803">
    <property type="term" value="F:transposase activity"/>
    <property type="evidence" value="ECO:0007669"/>
    <property type="project" value="TreeGrafter"/>
</dbReference>
<dbReference type="InterPro" id="IPR012337">
    <property type="entry name" value="RNaseH-like_sf"/>
</dbReference>
<keyword evidence="1" id="KW-0233">DNA recombination</keyword>
<dbReference type="InterPro" id="IPR053392">
    <property type="entry name" value="Transposase_IS30-like"/>
</dbReference>
<proteinExistence type="predicted"/>
<dbReference type="GO" id="GO:0006310">
    <property type="term" value="P:DNA recombination"/>
    <property type="evidence" value="ECO:0007669"/>
    <property type="project" value="UniProtKB-KW"/>
</dbReference>
<dbReference type="PROSITE" id="PS50994">
    <property type="entry name" value="INTEGRASE"/>
    <property type="match status" value="1"/>
</dbReference>
<dbReference type="PANTHER" id="PTHR10948">
    <property type="entry name" value="TRANSPOSASE"/>
    <property type="match status" value="1"/>
</dbReference>
<evidence type="ECO:0000313" key="5">
    <source>
        <dbReference type="Proteomes" id="UP000270021"/>
    </source>
</evidence>
<dbReference type="RefSeq" id="WP_126042524.1">
    <property type="nucleotide sequence ID" value="NZ_CP034438.1"/>
</dbReference>
<organism evidence="4 5">
    <name type="scientific">Flaviflexus salsibiostraticola</name>
    <dbReference type="NCBI Taxonomy" id="1282737"/>
    <lineage>
        <taxon>Bacteria</taxon>
        <taxon>Bacillati</taxon>
        <taxon>Actinomycetota</taxon>
        <taxon>Actinomycetes</taxon>
        <taxon>Actinomycetales</taxon>
        <taxon>Actinomycetaceae</taxon>
        <taxon>Flaviflexus</taxon>
    </lineage>
</organism>
<feature type="compositionally biased region" description="Basic and acidic residues" evidence="2">
    <location>
        <begin position="1"/>
        <end position="13"/>
    </location>
</feature>
<dbReference type="Proteomes" id="UP000270021">
    <property type="component" value="Chromosome"/>
</dbReference>
<dbReference type="NCBIfam" id="NF033563">
    <property type="entry name" value="transpos_IS30"/>
    <property type="match status" value="2"/>
</dbReference>
<accession>A0A3Q8WV98</accession>
<keyword evidence="5" id="KW-1185">Reference proteome</keyword>
<feature type="domain" description="Integrase catalytic" evidence="3">
    <location>
        <begin position="276"/>
        <end position="455"/>
    </location>
</feature>
<dbReference type="GO" id="GO:0003676">
    <property type="term" value="F:nucleic acid binding"/>
    <property type="evidence" value="ECO:0007669"/>
    <property type="project" value="InterPro"/>
</dbReference>
<reference evidence="4 5" key="1">
    <citation type="submission" date="2018-12" db="EMBL/GenBank/DDBJ databases">
        <title>Complete genome sequence of Flaviflexus salsibiostraticola KCTC 33148.</title>
        <authorList>
            <person name="Bae J.-W."/>
        </authorList>
    </citation>
    <scope>NUCLEOTIDE SEQUENCE [LARGE SCALE GENOMIC DNA]</scope>
    <source>
        <strain evidence="4 5">KCTC 33148</strain>
    </source>
</reference>
<gene>
    <name evidence="4" type="ORF">EJO69_10030</name>
</gene>
<evidence type="ECO:0000256" key="2">
    <source>
        <dbReference type="SAM" id="MobiDB-lite"/>
    </source>
</evidence>
<evidence type="ECO:0000256" key="1">
    <source>
        <dbReference type="ARBA" id="ARBA00023172"/>
    </source>
</evidence>
<dbReference type="GO" id="GO:0005829">
    <property type="term" value="C:cytosol"/>
    <property type="evidence" value="ECO:0007669"/>
    <property type="project" value="TreeGrafter"/>
</dbReference>
<evidence type="ECO:0000259" key="3">
    <source>
        <dbReference type="PROSITE" id="PS50994"/>
    </source>
</evidence>
<dbReference type="GO" id="GO:0032196">
    <property type="term" value="P:transposition"/>
    <property type="evidence" value="ECO:0007669"/>
    <property type="project" value="TreeGrafter"/>
</dbReference>
<dbReference type="Pfam" id="PF13936">
    <property type="entry name" value="HTH_38"/>
    <property type="match status" value="1"/>
</dbReference>
<dbReference type="AlphaFoldDB" id="A0A3Q8WV98"/>
<sequence>MEVRRQWRADRALRPPMRSPGRPAPSRAVQRQFWTLIATGITTAEAAVRVGVSVPVGTRWFGHAGGMRPLSLDEPTGRYLSFEEREEIAILNAKETGVREIARRLGRDPSTISRELRRNAATRDGDRGYRAVVAQWKAQEAAKRPKVAKLATNLRLRQYVEDRLAGMLHDEDDQVVPGPHTPAWKGVGKPHRADRKWFTAWSPEQISQRLKIDFPDDESMRISHEAIYQSLYIEARGALKRELVAALRTGRAVRKPRARTQRRNKPHGHVTKAVMISQRPAEAEDRAVPGHWEGDLIIGTGRSAIGTVVERRSRSILLVHLPRDPRWGKVAPTKNGPALGGYGAEAMNTALQTSMTRLPLQLRRTLTWDRGTEMADHAAFTLDTGTKVYFADPHSPWQRPTNENSNGLLRQYFPKGTDLSRWDAHHLEAVALALNNRPRKILGFRTPTEVLTEQLQSTLNSSVATTD</sequence>